<organism evidence="17 18">
    <name type="scientific">Zootermopsis nevadensis</name>
    <name type="common">Dampwood termite</name>
    <dbReference type="NCBI Taxonomy" id="136037"/>
    <lineage>
        <taxon>Eukaryota</taxon>
        <taxon>Metazoa</taxon>
        <taxon>Ecdysozoa</taxon>
        <taxon>Arthropoda</taxon>
        <taxon>Hexapoda</taxon>
        <taxon>Insecta</taxon>
        <taxon>Pterygota</taxon>
        <taxon>Neoptera</taxon>
        <taxon>Polyneoptera</taxon>
        <taxon>Dictyoptera</taxon>
        <taxon>Blattodea</taxon>
        <taxon>Blattoidea</taxon>
        <taxon>Termitoidae</taxon>
        <taxon>Termopsidae</taxon>
        <taxon>Zootermopsis</taxon>
    </lineage>
</organism>
<dbReference type="InterPro" id="IPR029071">
    <property type="entry name" value="Ubiquitin-like_domsf"/>
</dbReference>
<dbReference type="GO" id="GO:0071004">
    <property type="term" value="C:U2-type prespliceosome"/>
    <property type="evidence" value="ECO:0007669"/>
    <property type="project" value="TreeGrafter"/>
</dbReference>
<dbReference type="SUPFAM" id="SSF109905">
    <property type="entry name" value="Surp module (SWAP domain)"/>
    <property type="match status" value="2"/>
</dbReference>
<accession>A0A067QI32</accession>
<dbReference type="FunCoup" id="A0A067QI32">
    <property type="interactions" value="2427"/>
</dbReference>
<dbReference type="GO" id="GO:0005686">
    <property type="term" value="C:U2 snRNP"/>
    <property type="evidence" value="ECO:0007669"/>
    <property type="project" value="UniProtKB-ARBA"/>
</dbReference>
<keyword evidence="6" id="KW-0677">Repeat</keyword>
<keyword evidence="8" id="KW-0007">Acetylation</keyword>
<dbReference type="PANTHER" id="PTHR15316:SF1">
    <property type="entry name" value="SPLICING FACTOR 3A SUBUNIT 1"/>
    <property type="match status" value="1"/>
</dbReference>
<feature type="domain" description="SURP motif" evidence="16">
    <location>
        <begin position="151"/>
        <end position="193"/>
    </location>
</feature>
<dbReference type="InParanoid" id="A0A067QI32"/>
<keyword evidence="4" id="KW-0507">mRNA processing</keyword>
<dbReference type="Gene3D" id="3.10.20.90">
    <property type="entry name" value="Phosphatidylinositol 3-kinase Catalytic Subunit, Chain A, domain 1"/>
    <property type="match status" value="1"/>
</dbReference>
<evidence type="ECO:0000256" key="13">
    <source>
        <dbReference type="ARBA" id="ARBA00074916"/>
    </source>
</evidence>
<feature type="region of interest" description="Disordered" evidence="14">
    <location>
        <begin position="1"/>
        <end position="23"/>
    </location>
</feature>
<evidence type="ECO:0000313" key="18">
    <source>
        <dbReference type="Proteomes" id="UP000027135"/>
    </source>
</evidence>
<evidence type="ECO:0000313" key="17">
    <source>
        <dbReference type="EMBL" id="KDR08142.1"/>
    </source>
</evidence>
<feature type="domain" description="SURP motif" evidence="16">
    <location>
        <begin position="35"/>
        <end position="77"/>
    </location>
</feature>
<keyword evidence="18" id="KW-1185">Reference proteome</keyword>
<dbReference type="FunFam" id="3.10.20.90:FF:000091">
    <property type="entry name" value="Splicing factor 3A subunit 1"/>
    <property type="match status" value="1"/>
</dbReference>
<comment type="subunit">
    <text evidence="12">Component of the 17S U2 SnRNP complex, a ribonucleoprotein complex that contains small nuclear RNA (snRNA) U2 and a number of specific proteins. Part of the SF3A subcomplex of the 17S U2 SnRNP complex which is composed of three subunits; SF3A3/SAP61, SF3A2/SAP62 and SF3A1/SAP114. SF3A associates with the splicing factor SF3B and a 12S RNA unit to form the mature 17S U2 small nuclear ribonucleoprotein complex (17S U2 snRNP). SF3A1 functions as a scaffold that interacts directly with both SF3A2 and SF3A3. Identified in the spliceosome 'E' complex, a precursor of the spliceosome 'A' complex. Identified in the spliceosome 'A' and 'B' complexes. Identified in the spliceosome 'C' complex. Interacts with P2RX6; resulting in a reduction of the splicing activity.</text>
</comment>
<dbReference type="InterPro" id="IPR035967">
    <property type="entry name" value="SWAP/Surp_sf"/>
</dbReference>
<gene>
    <name evidence="17" type="ORF">L798_02260</name>
</gene>
<evidence type="ECO:0000256" key="4">
    <source>
        <dbReference type="ARBA" id="ARBA00022664"/>
    </source>
</evidence>
<evidence type="ECO:0000256" key="12">
    <source>
        <dbReference type="ARBA" id="ARBA00061882"/>
    </source>
</evidence>
<name>A0A067QI32_ZOONE</name>
<dbReference type="Pfam" id="PF01805">
    <property type="entry name" value="Surp"/>
    <property type="match status" value="2"/>
</dbReference>
<feature type="compositionally biased region" description="Basic and acidic residues" evidence="14">
    <location>
        <begin position="718"/>
        <end position="727"/>
    </location>
</feature>
<comment type="subcellular location">
    <subcellularLocation>
        <location evidence="1">Nucleus speckle</location>
    </subcellularLocation>
</comment>
<dbReference type="PROSITE" id="PS50128">
    <property type="entry name" value="SURP"/>
    <property type="match status" value="2"/>
</dbReference>
<evidence type="ECO:0000256" key="7">
    <source>
        <dbReference type="ARBA" id="ARBA00022843"/>
    </source>
</evidence>
<feature type="compositionally biased region" description="Basic and acidic residues" evidence="14">
    <location>
        <begin position="549"/>
        <end position="558"/>
    </location>
</feature>
<evidence type="ECO:0000256" key="10">
    <source>
        <dbReference type="ARBA" id="ARBA00023242"/>
    </source>
</evidence>
<sequence>MPSVEVNSSENHETETPTTQPIVGIIYPPPEVRNIVDKTASFVARNGPEFEARIRQNEIGNPKFNFLNFGDPYHAYYQYKVKDFREGRGQEPSAGGAPVQQLKTVLSSAQQKQQQELLKQVSEQPFIPKDPPAEFEFIADPPSISALDLDIVKLTAQFVARNGRQFLTNLMNREQRNYQFDFLRPQHSLFQYFTKLLEQYTKVLIPPKDLMFRLKDECSSMSTILDQVKYRSEWIKYQEAQRRKEEEELEKERVAYAQIDWHDFVVVETVDYQPFEMGNFPPPTTPDEVGARVLMQERIEEGDEIEMQIESEDEVEEEEEDEAEEEDKRGEEQQEEEEDQESKEAKDNTQVQDMEEESSEEEDESPAMSVHSGKKAPPMPMPAREVHQPPPLPPTPDKVVVKKGYDPKQAVKATRPPAPDELLISPLTGEKIPATKVQEHMRIGLLDPRWVEQRDRQIQDKINQETVYAPGSAIEASLKQLAERRTDIFGVGDEETAIGKKIGEEDKRKDDKVTWDGHTSSVEAATRAARANITLEEQIHQIHKVKGLLPDEEKEKIGPKPVGSRAAAGLQSLPPPPGTKPPVPLPMTAVNKPPSVPVSKPQVPSAAQPIAPPVPVTAPPQQPAPPPPPPAAMALPPMAALPPPPGLLPPQPGMMMMSMRQPPLMVPARPPFPVAAPAPPIPGFMAPPAPQMQPPPQPPPPGPMKHPADMSSSTDEEPPSKKMRSEESLMPEAQFLAKYKSPVSLKVAVPTMSEKPEWRLKGQLLALTLPLSDTVAVIKAKIHEETGMPPGKQKLQWEGLFFKDSNSLAYYNIMPGTVINLQLKERGGRKK</sequence>
<feature type="compositionally biased region" description="Pro residues" evidence="14">
    <location>
        <begin position="682"/>
        <end position="704"/>
    </location>
</feature>
<dbReference type="FunFam" id="1.10.10.790:FF:000001">
    <property type="entry name" value="Splicing factor 3a, subunit 1"/>
    <property type="match status" value="1"/>
</dbReference>
<dbReference type="InterPro" id="IPR019956">
    <property type="entry name" value="Ubiquitin_dom"/>
</dbReference>
<dbReference type="InterPro" id="IPR000061">
    <property type="entry name" value="Surp"/>
</dbReference>
<proteinExistence type="predicted"/>
<evidence type="ECO:0000256" key="14">
    <source>
        <dbReference type="SAM" id="MobiDB-lite"/>
    </source>
</evidence>
<keyword evidence="9" id="KW-0508">mRNA splicing</keyword>
<keyword evidence="2" id="KW-1017">Isopeptide bond</keyword>
<evidence type="ECO:0000256" key="2">
    <source>
        <dbReference type="ARBA" id="ARBA00022499"/>
    </source>
</evidence>
<dbReference type="GO" id="GO:0000381">
    <property type="term" value="P:regulation of alternative mRNA splicing, via spliceosome"/>
    <property type="evidence" value="ECO:0007669"/>
    <property type="project" value="TreeGrafter"/>
</dbReference>
<dbReference type="PROSITE" id="PS50053">
    <property type="entry name" value="UBIQUITIN_2"/>
    <property type="match status" value="1"/>
</dbReference>
<evidence type="ECO:0000256" key="11">
    <source>
        <dbReference type="ARBA" id="ARBA00060058"/>
    </source>
</evidence>
<dbReference type="PRINTS" id="PR00348">
    <property type="entry name" value="UBIQUITIN"/>
</dbReference>
<feature type="compositionally biased region" description="Pro residues" evidence="14">
    <location>
        <begin position="573"/>
        <end position="585"/>
    </location>
</feature>
<dbReference type="GO" id="GO:0045292">
    <property type="term" value="P:mRNA cis splicing, via spliceosome"/>
    <property type="evidence" value="ECO:0007669"/>
    <property type="project" value="InterPro"/>
</dbReference>
<dbReference type="Pfam" id="PF00240">
    <property type="entry name" value="ubiquitin"/>
    <property type="match status" value="1"/>
</dbReference>
<dbReference type="GO" id="GO:0016607">
    <property type="term" value="C:nuclear speck"/>
    <property type="evidence" value="ECO:0007669"/>
    <property type="project" value="UniProtKB-SubCell"/>
</dbReference>
<feature type="compositionally biased region" description="Pro residues" evidence="14">
    <location>
        <begin position="639"/>
        <end position="652"/>
    </location>
</feature>
<dbReference type="SMART" id="SM00213">
    <property type="entry name" value="UBQ"/>
    <property type="match status" value="1"/>
</dbReference>
<feature type="compositionally biased region" description="Pro residues" evidence="14">
    <location>
        <begin position="610"/>
        <end position="631"/>
    </location>
</feature>
<keyword evidence="7" id="KW-0832">Ubl conjugation</keyword>
<dbReference type="Proteomes" id="UP000027135">
    <property type="component" value="Unassembled WGS sequence"/>
</dbReference>
<feature type="domain" description="Ubiquitin-like" evidence="15">
    <location>
        <begin position="745"/>
        <end position="828"/>
    </location>
</feature>
<dbReference type="STRING" id="136037.A0A067QI32"/>
<evidence type="ECO:0000256" key="3">
    <source>
        <dbReference type="ARBA" id="ARBA00022553"/>
    </source>
</evidence>
<evidence type="ECO:0000256" key="9">
    <source>
        <dbReference type="ARBA" id="ARBA00023187"/>
    </source>
</evidence>
<feature type="region of interest" description="Disordered" evidence="14">
    <location>
        <begin position="546"/>
        <end position="652"/>
    </location>
</feature>
<dbReference type="AlphaFoldDB" id="A0A067QI32"/>
<dbReference type="OrthoDB" id="447637at2759"/>
<dbReference type="InterPro" id="IPR000626">
    <property type="entry name" value="Ubiquitin-like_dom"/>
</dbReference>
<feature type="compositionally biased region" description="Acidic residues" evidence="14">
    <location>
        <begin position="353"/>
        <end position="365"/>
    </location>
</feature>
<dbReference type="FunFam" id="1.10.10.790:FF:000002">
    <property type="entry name" value="Splicing factor 3A subunit 1"/>
    <property type="match status" value="1"/>
</dbReference>
<evidence type="ECO:0000256" key="1">
    <source>
        <dbReference type="ARBA" id="ARBA00004324"/>
    </source>
</evidence>
<dbReference type="SUPFAM" id="SSF54236">
    <property type="entry name" value="Ubiquitin-like"/>
    <property type="match status" value="1"/>
</dbReference>
<dbReference type="SMART" id="SM00648">
    <property type="entry name" value="SWAP"/>
    <property type="match status" value="2"/>
</dbReference>
<dbReference type="InterPro" id="IPR022030">
    <property type="entry name" value="SF3A1_dom"/>
</dbReference>
<evidence type="ECO:0000256" key="6">
    <source>
        <dbReference type="ARBA" id="ARBA00022737"/>
    </source>
</evidence>
<dbReference type="CDD" id="cd01800">
    <property type="entry name" value="Ubl_SF3a120"/>
    <property type="match status" value="1"/>
</dbReference>
<feature type="region of interest" description="Disordered" evidence="14">
    <location>
        <begin position="682"/>
        <end position="728"/>
    </location>
</feature>
<dbReference type="InterPro" id="IPR035563">
    <property type="entry name" value="SF3As1_ubi"/>
</dbReference>
<protein>
    <recommendedName>
        <fullName evidence="13">Splicing factor 3A subunit 1</fullName>
    </recommendedName>
</protein>
<keyword evidence="3" id="KW-0597">Phosphoprotein</keyword>
<dbReference type="InterPro" id="IPR045146">
    <property type="entry name" value="SF3A1"/>
</dbReference>
<dbReference type="Gene3D" id="1.10.10.790">
    <property type="entry name" value="Surp module"/>
    <property type="match status" value="2"/>
</dbReference>
<feature type="compositionally biased region" description="Low complexity" evidence="14">
    <location>
        <begin position="597"/>
        <end position="609"/>
    </location>
</feature>
<dbReference type="GO" id="GO:0003723">
    <property type="term" value="F:RNA binding"/>
    <property type="evidence" value="ECO:0007669"/>
    <property type="project" value="InterPro"/>
</dbReference>
<feature type="region of interest" description="Disordered" evidence="14">
    <location>
        <begin position="301"/>
        <end position="427"/>
    </location>
</feature>
<feature type="compositionally biased region" description="Acidic residues" evidence="14">
    <location>
        <begin position="301"/>
        <end position="325"/>
    </location>
</feature>
<dbReference type="GO" id="GO:0071013">
    <property type="term" value="C:catalytic step 2 spliceosome"/>
    <property type="evidence" value="ECO:0007669"/>
    <property type="project" value="TreeGrafter"/>
</dbReference>
<keyword evidence="10" id="KW-0539">Nucleus</keyword>
<keyword evidence="5" id="KW-0747">Spliceosome</keyword>
<evidence type="ECO:0000259" key="15">
    <source>
        <dbReference type="PROSITE" id="PS50053"/>
    </source>
</evidence>
<dbReference type="EMBL" id="KK853363">
    <property type="protein sequence ID" value="KDR08142.1"/>
    <property type="molecule type" value="Genomic_DNA"/>
</dbReference>
<comment type="function">
    <text evidence="11">Component of the 17S U2 SnRNP complex of the spliceosome, a large ribonucleoprotein complex that removes introns from transcribed pre-mRNAs. The 17S U2 SnRNP complex (1) directly participates in early spliceosome assembly and (2) mediates recognition of the intron branch site during pre-mRNA splicing by promoting the selection of the pre-mRNA branch-site adenosine, the nucleophile for the first step of splicing. Within the 17S U2 SnRNP complex, SF3A1 is part of the SF3A subcomplex that contributes to the assembly of the 17S U2 snRNP, and the subsequent assembly of the pre-spliceosome 'E' complex and the pre-catalytic spliceosome 'A' complex. Involved in pre-mRNA splicing as a component of pre-catalytic spliceosome 'B' complexes.</text>
</comment>
<evidence type="ECO:0000256" key="5">
    <source>
        <dbReference type="ARBA" id="ARBA00022728"/>
    </source>
</evidence>
<dbReference type="eggNOG" id="KOG0007">
    <property type="taxonomic scope" value="Eukaryota"/>
</dbReference>
<evidence type="ECO:0000259" key="16">
    <source>
        <dbReference type="PROSITE" id="PS50128"/>
    </source>
</evidence>
<dbReference type="Pfam" id="PF12230">
    <property type="entry name" value="PRP21_like_P"/>
    <property type="match status" value="2"/>
</dbReference>
<dbReference type="PANTHER" id="PTHR15316">
    <property type="entry name" value="SPLICEOSOME ASSOCIATED PROTEIN 114/SWAP SPLICING FACTOR-RELATED"/>
    <property type="match status" value="1"/>
</dbReference>
<dbReference type="OMA" id="HAYYRHR"/>
<evidence type="ECO:0000256" key="8">
    <source>
        <dbReference type="ARBA" id="ARBA00022990"/>
    </source>
</evidence>
<reference evidence="17 18" key="1">
    <citation type="journal article" date="2014" name="Nat. Commun.">
        <title>Molecular traces of alternative social organization in a termite genome.</title>
        <authorList>
            <person name="Terrapon N."/>
            <person name="Li C."/>
            <person name="Robertson H.M."/>
            <person name="Ji L."/>
            <person name="Meng X."/>
            <person name="Booth W."/>
            <person name="Chen Z."/>
            <person name="Childers C.P."/>
            <person name="Glastad K.M."/>
            <person name="Gokhale K."/>
            <person name="Gowin J."/>
            <person name="Gronenberg W."/>
            <person name="Hermansen R.A."/>
            <person name="Hu H."/>
            <person name="Hunt B.G."/>
            <person name="Huylmans A.K."/>
            <person name="Khalil S.M."/>
            <person name="Mitchell R.D."/>
            <person name="Munoz-Torres M.C."/>
            <person name="Mustard J.A."/>
            <person name="Pan H."/>
            <person name="Reese J.T."/>
            <person name="Scharf M.E."/>
            <person name="Sun F."/>
            <person name="Vogel H."/>
            <person name="Xiao J."/>
            <person name="Yang W."/>
            <person name="Yang Z."/>
            <person name="Yang Z."/>
            <person name="Zhou J."/>
            <person name="Zhu J."/>
            <person name="Brent C.S."/>
            <person name="Elsik C.G."/>
            <person name="Goodisman M.A."/>
            <person name="Liberles D.A."/>
            <person name="Roe R.M."/>
            <person name="Vargo E.L."/>
            <person name="Vilcinskas A."/>
            <person name="Wang J."/>
            <person name="Bornberg-Bauer E."/>
            <person name="Korb J."/>
            <person name="Zhang G."/>
            <person name="Liebig J."/>
        </authorList>
    </citation>
    <scope>NUCLEOTIDE SEQUENCE [LARGE SCALE GENOMIC DNA]</scope>
    <source>
        <tissue evidence="17">Whole organism</tissue>
    </source>
</reference>